<accession>A0AAD7P7K7</accession>
<dbReference type="AlphaFoldDB" id="A0AAD7P7K7"/>
<proteinExistence type="predicted"/>
<evidence type="ECO:0000313" key="2">
    <source>
        <dbReference type="EMBL" id="KAJ7945086.1"/>
    </source>
</evidence>
<comment type="caution">
    <text evidence="2">The sequence shown here is derived from an EMBL/GenBank/DDBJ whole genome shotgun (WGS) entry which is preliminary data.</text>
</comment>
<reference evidence="2" key="1">
    <citation type="journal article" date="2023" name="Science">
        <title>Elucidation of the pathway for biosynthesis of saponin adjuvants from the soapbark tree.</title>
        <authorList>
            <person name="Reed J."/>
            <person name="Orme A."/>
            <person name="El-Demerdash A."/>
            <person name="Owen C."/>
            <person name="Martin L.B.B."/>
            <person name="Misra R.C."/>
            <person name="Kikuchi S."/>
            <person name="Rejzek M."/>
            <person name="Martin A.C."/>
            <person name="Harkess A."/>
            <person name="Leebens-Mack J."/>
            <person name="Louveau T."/>
            <person name="Stephenson M.J."/>
            <person name="Osbourn A."/>
        </authorList>
    </citation>
    <scope>NUCLEOTIDE SEQUENCE</scope>
    <source>
        <strain evidence="2">S10</strain>
    </source>
</reference>
<feature type="compositionally biased region" description="Basic and acidic residues" evidence="1">
    <location>
        <begin position="96"/>
        <end position="107"/>
    </location>
</feature>
<sequence>MRLVDSSNSISKLQAGRITFLSSFEDQLSTNKRPRTESSTMNSNPVQAASVACSGASVNLDKIKTLVRKDVLPRSQVGLWNDDNYGTNSRNAVLEEPQKPEEPAKTI</sequence>
<organism evidence="2 3">
    <name type="scientific">Quillaja saponaria</name>
    <name type="common">Soap bark tree</name>
    <dbReference type="NCBI Taxonomy" id="32244"/>
    <lineage>
        <taxon>Eukaryota</taxon>
        <taxon>Viridiplantae</taxon>
        <taxon>Streptophyta</taxon>
        <taxon>Embryophyta</taxon>
        <taxon>Tracheophyta</taxon>
        <taxon>Spermatophyta</taxon>
        <taxon>Magnoliopsida</taxon>
        <taxon>eudicotyledons</taxon>
        <taxon>Gunneridae</taxon>
        <taxon>Pentapetalae</taxon>
        <taxon>rosids</taxon>
        <taxon>fabids</taxon>
        <taxon>Fabales</taxon>
        <taxon>Quillajaceae</taxon>
        <taxon>Quillaja</taxon>
    </lineage>
</organism>
<evidence type="ECO:0000313" key="3">
    <source>
        <dbReference type="Proteomes" id="UP001163823"/>
    </source>
</evidence>
<keyword evidence="3" id="KW-1185">Reference proteome</keyword>
<dbReference type="Proteomes" id="UP001163823">
    <property type="component" value="Chromosome 14"/>
</dbReference>
<dbReference type="KEGG" id="qsa:O6P43_034375"/>
<gene>
    <name evidence="2" type="ORF">O6P43_034375</name>
</gene>
<feature type="region of interest" description="Disordered" evidence="1">
    <location>
        <begin position="27"/>
        <end position="46"/>
    </location>
</feature>
<name>A0AAD7P7K7_QUISA</name>
<evidence type="ECO:0000256" key="1">
    <source>
        <dbReference type="SAM" id="MobiDB-lite"/>
    </source>
</evidence>
<protein>
    <submittedName>
        <fullName evidence="2">Transcription factor bHLH</fullName>
    </submittedName>
</protein>
<dbReference type="EMBL" id="JARAOO010000014">
    <property type="protein sequence ID" value="KAJ7945086.1"/>
    <property type="molecule type" value="Genomic_DNA"/>
</dbReference>
<feature type="region of interest" description="Disordered" evidence="1">
    <location>
        <begin position="82"/>
        <end position="107"/>
    </location>
</feature>